<reference evidence="2" key="1">
    <citation type="submission" date="2023-06" db="EMBL/GenBank/DDBJ databases">
        <title>Genome-scale phylogeny and comparative genomics of the fungal order Sordariales.</title>
        <authorList>
            <consortium name="Lawrence Berkeley National Laboratory"/>
            <person name="Hensen N."/>
            <person name="Bonometti L."/>
            <person name="Westerberg I."/>
            <person name="Brannstrom I.O."/>
            <person name="Guillou S."/>
            <person name="Cros-Aarteil S."/>
            <person name="Calhoun S."/>
            <person name="Haridas S."/>
            <person name="Kuo A."/>
            <person name="Mondo S."/>
            <person name="Pangilinan J."/>
            <person name="Riley R."/>
            <person name="Labutti K."/>
            <person name="Andreopoulos B."/>
            <person name="Lipzen A."/>
            <person name="Chen C."/>
            <person name="Yanf M."/>
            <person name="Daum C."/>
            <person name="Ng V."/>
            <person name="Clum A."/>
            <person name="Steindorff A."/>
            <person name="Ohm R."/>
            <person name="Martin F."/>
            <person name="Silar P."/>
            <person name="Natvig D."/>
            <person name="Lalanne C."/>
            <person name="Gautier V."/>
            <person name="Ament-Velasquez S.L."/>
            <person name="Kruys A."/>
            <person name="Hutchinson M.I."/>
            <person name="Powell A.J."/>
            <person name="Barry K."/>
            <person name="Miller A.N."/>
            <person name="Grigoriev I.V."/>
            <person name="Debuchy R."/>
            <person name="Gladieux P."/>
            <person name="Thoren M.H."/>
            <person name="Johannesson H."/>
        </authorList>
    </citation>
    <scope>NUCLEOTIDE SEQUENCE</scope>
    <source>
        <strain evidence="2">CBS 307.81</strain>
    </source>
</reference>
<dbReference type="Proteomes" id="UP001174997">
    <property type="component" value="Unassembled WGS sequence"/>
</dbReference>
<sequence>MESFTAPATPASTATHDPSNVTTAAAKDLKAGADSSVKETLPDRPSRVGFQEGQPTPIRSFKDAIAERRQPERRDSCERFQWSFQQRRSNTGWSVASGLTAASTATDITEPESPDPTDEGTFDAESALASSPPYPHGSSSRSITCFSLPTKPPLAPADTERPSSSRQRQRISDTMPAPRKVHSDRPSRRGSNYTPHPLPIAEYGGPTMDGARDEHSSPGCGQPGKKDGDKDEGAPGTSEARPPLTPDGFHSSADDNTPDSLSDVEHVTAHEVDNSLVQDMLERALEHVFGVELCELSQGAASAACQSVSYCLDELSYIVRSGSRHFAAQASLSANEAAHSHAGSSNTPIPATANATGHGGTPSGQGSRRNHNGPKKRLGGGLEGGEEEEDGDGDEGDDRQGGGKRQKVTDHGHGQNFSCPFRKRNPIRFNVRDFQSCAVQSFPDIPQLKRHIKNFHRQNSIPPFMCPRCKDDLGSHMELVAHSAVEIQFMCEVRDVPSSLDPEDGITPQVEEVLNGRKANSKVDCWDTLWDVLFGAENGIPDHNFVPPTELDEVHAEFRKLSSCDDLRRRIAAEFPLYDSELLLALFNEHVDSVVDTCRLRTSQLSGRPRRTRNQGPRQPTASPQRVRRTSHTATIHRIQSRDTLGSNGQSGGASSTHGTPINNDSSWPSPSQPLMSYAPSPGGYGQAVSPGGLSDSNMASLLTAQASRRQLGITVPAPTARQPQRPVFVGPLLGASGGADVNSSHHRVHSGDSGIGFETSAAAAYLLRQQPSANLVPNHFLGGTNLPVRQHFQHGVGSGGGFQGGSVNPLSLDMNQVYQQQQQQQQVQQQVPYQHHMQHGQQLQLQPQQLQMQGQGQSPISPHSAMTATDASPGGFFGNYELGPGPGQTNPGQYHHPHQQ</sequence>
<feature type="region of interest" description="Disordered" evidence="1">
    <location>
        <begin position="1"/>
        <end position="261"/>
    </location>
</feature>
<feature type="compositionally biased region" description="Basic and acidic residues" evidence="1">
    <location>
        <begin position="60"/>
        <end position="78"/>
    </location>
</feature>
<protein>
    <recommendedName>
        <fullName evidence="4">C2H2-type domain-containing protein</fullName>
    </recommendedName>
</protein>
<feature type="compositionally biased region" description="Low complexity" evidence="1">
    <location>
        <begin position="829"/>
        <end position="858"/>
    </location>
</feature>
<feature type="compositionally biased region" description="Basic and acidic residues" evidence="1">
    <location>
        <begin position="224"/>
        <end position="233"/>
    </location>
</feature>
<comment type="caution">
    <text evidence="2">The sequence shown here is derived from an EMBL/GenBank/DDBJ whole genome shotgun (WGS) entry which is preliminary data.</text>
</comment>
<feature type="compositionally biased region" description="Low complexity" evidence="1">
    <location>
        <begin position="1"/>
        <end position="15"/>
    </location>
</feature>
<proteinExistence type="predicted"/>
<feature type="compositionally biased region" description="Basic and acidic residues" evidence="1">
    <location>
        <begin position="27"/>
        <end position="46"/>
    </location>
</feature>
<accession>A0AA39ZD54</accession>
<feature type="compositionally biased region" description="Basic residues" evidence="1">
    <location>
        <begin position="368"/>
        <end position="378"/>
    </location>
</feature>
<dbReference type="PANTHER" id="PTHR38166:SF1">
    <property type="entry name" value="C2H2-TYPE DOMAIN-CONTAINING PROTEIN"/>
    <property type="match status" value="1"/>
</dbReference>
<evidence type="ECO:0000313" key="3">
    <source>
        <dbReference type="Proteomes" id="UP001174997"/>
    </source>
</evidence>
<dbReference type="AlphaFoldDB" id="A0AA39ZD54"/>
<feature type="compositionally biased region" description="Polar residues" evidence="1">
    <location>
        <begin position="342"/>
        <end position="355"/>
    </location>
</feature>
<feature type="compositionally biased region" description="Polar residues" evidence="1">
    <location>
        <begin position="82"/>
        <end position="94"/>
    </location>
</feature>
<feature type="region of interest" description="Disordered" evidence="1">
    <location>
        <begin position="602"/>
        <end position="692"/>
    </location>
</feature>
<dbReference type="EMBL" id="JAULSY010000051">
    <property type="protein sequence ID" value="KAK0668750.1"/>
    <property type="molecule type" value="Genomic_DNA"/>
</dbReference>
<feature type="compositionally biased region" description="Polar residues" evidence="1">
    <location>
        <begin position="137"/>
        <end position="147"/>
    </location>
</feature>
<feature type="compositionally biased region" description="Polar residues" evidence="1">
    <location>
        <begin position="614"/>
        <end position="624"/>
    </location>
</feature>
<feature type="compositionally biased region" description="Polar residues" evidence="1">
    <location>
        <begin position="642"/>
        <end position="675"/>
    </location>
</feature>
<keyword evidence="3" id="KW-1185">Reference proteome</keyword>
<dbReference type="PANTHER" id="PTHR38166">
    <property type="entry name" value="C2H2-TYPE DOMAIN-CONTAINING PROTEIN-RELATED"/>
    <property type="match status" value="1"/>
</dbReference>
<name>A0AA39ZD54_9PEZI</name>
<organism evidence="2 3">
    <name type="scientific">Cercophora samala</name>
    <dbReference type="NCBI Taxonomy" id="330535"/>
    <lineage>
        <taxon>Eukaryota</taxon>
        <taxon>Fungi</taxon>
        <taxon>Dikarya</taxon>
        <taxon>Ascomycota</taxon>
        <taxon>Pezizomycotina</taxon>
        <taxon>Sordariomycetes</taxon>
        <taxon>Sordariomycetidae</taxon>
        <taxon>Sordariales</taxon>
        <taxon>Lasiosphaeriaceae</taxon>
        <taxon>Cercophora</taxon>
    </lineage>
</organism>
<feature type="compositionally biased region" description="Acidic residues" evidence="1">
    <location>
        <begin position="109"/>
        <end position="122"/>
    </location>
</feature>
<feature type="region of interest" description="Disordered" evidence="1">
    <location>
        <begin position="338"/>
        <end position="422"/>
    </location>
</feature>
<feature type="compositionally biased region" description="Polar residues" evidence="1">
    <location>
        <begin position="859"/>
        <end position="871"/>
    </location>
</feature>
<feature type="region of interest" description="Disordered" evidence="1">
    <location>
        <begin position="829"/>
        <end position="901"/>
    </location>
</feature>
<evidence type="ECO:0000256" key="1">
    <source>
        <dbReference type="SAM" id="MobiDB-lite"/>
    </source>
</evidence>
<evidence type="ECO:0000313" key="2">
    <source>
        <dbReference type="EMBL" id="KAK0668750.1"/>
    </source>
</evidence>
<feature type="compositionally biased region" description="Acidic residues" evidence="1">
    <location>
        <begin position="384"/>
        <end position="397"/>
    </location>
</feature>
<evidence type="ECO:0008006" key="4">
    <source>
        <dbReference type="Google" id="ProtNLM"/>
    </source>
</evidence>
<gene>
    <name evidence="2" type="ORF">QBC41DRAFT_117993</name>
</gene>